<feature type="chain" id="PRO_5040932689" description="DUF5626 domain-containing protein" evidence="1">
    <location>
        <begin position="23"/>
        <end position="181"/>
    </location>
</feature>
<gene>
    <name evidence="2" type="ORF">FC678_15095</name>
</gene>
<accession>A0A9X8ZG08</accession>
<evidence type="ECO:0008006" key="4">
    <source>
        <dbReference type="Google" id="ProtNLM"/>
    </source>
</evidence>
<dbReference type="Proteomes" id="UP000309170">
    <property type="component" value="Unassembled WGS sequence"/>
</dbReference>
<dbReference type="EMBL" id="SZNT01000221">
    <property type="protein sequence ID" value="TKH10272.1"/>
    <property type="molecule type" value="Genomic_DNA"/>
</dbReference>
<protein>
    <recommendedName>
        <fullName evidence="4">DUF5626 domain-containing protein</fullName>
    </recommendedName>
</protein>
<organism evidence="2 3">
    <name type="scientific">Peribacillus simplex</name>
    <dbReference type="NCBI Taxonomy" id="1478"/>
    <lineage>
        <taxon>Bacteria</taxon>
        <taxon>Bacillati</taxon>
        <taxon>Bacillota</taxon>
        <taxon>Bacilli</taxon>
        <taxon>Bacillales</taxon>
        <taxon>Bacillaceae</taxon>
        <taxon>Peribacillus</taxon>
    </lineage>
</organism>
<evidence type="ECO:0000256" key="1">
    <source>
        <dbReference type="SAM" id="SignalP"/>
    </source>
</evidence>
<name>A0A9X8ZG08_9BACI</name>
<comment type="caution">
    <text evidence="2">The sequence shown here is derived from an EMBL/GenBank/DDBJ whole genome shotgun (WGS) entry which is preliminary data.</text>
</comment>
<evidence type="ECO:0000313" key="3">
    <source>
        <dbReference type="Proteomes" id="UP000309170"/>
    </source>
</evidence>
<dbReference type="AlphaFoldDB" id="A0A9X8ZG08"/>
<feature type="signal peptide" evidence="1">
    <location>
        <begin position="1"/>
        <end position="22"/>
    </location>
</feature>
<evidence type="ECO:0000313" key="2">
    <source>
        <dbReference type="EMBL" id="TKH10272.1"/>
    </source>
</evidence>
<keyword evidence="1" id="KW-0732">Signal</keyword>
<dbReference type="RefSeq" id="WP_137023891.1">
    <property type="nucleotide sequence ID" value="NZ_SZNT01000221.1"/>
</dbReference>
<reference evidence="2 3" key="1">
    <citation type="journal article" date="2019" name="Environ. Microbiol.">
        <title>An active ?-lactamase is a part of an orchestrated cell wall stress resistance network of Bacillus subtilis and related rhizosphere species.</title>
        <authorList>
            <person name="Bucher T."/>
            <person name="Keren-Paz A."/>
            <person name="Hausser J."/>
            <person name="Olender T."/>
            <person name="Cytryn E."/>
            <person name="Kolodkin-Gal I."/>
        </authorList>
    </citation>
    <scope>NUCLEOTIDE SEQUENCE [LARGE SCALE GENOMIC DNA]</scope>
    <source>
        <strain evidence="2 3">I4</strain>
    </source>
</reference>
<proteinExistence type="predicted"/>
<sequence>MSKWFMSILVAFMIMSTSSVFAEDQQKFGPSDLVSNDTVEGENSGDDYTFSVDLSEIKLAEGEVASIPLVLVPTNLDNNLIQPTLAFPGPGGILNLWAEGSKVRYKITMSIPATSFTGTTLITNLTSGLSSGRTSVSGFSGSVSYRALYNNRYSAQLTGSATFLGKVVSYTVPNYITWVSK</sequence>